<dbReference type="PANTHER" id="PTHR30620">
    <property type="entry name" value="PERIPLASMIC BETA-GLUCOSIDASE-RELATED"/>
    <property type="match status" value="1"/>
</dbReference>
<evidence type="ECO:0000256" key="4">
    <source>
        <dbReference type="ARBA" id="ARBA00022729"/>
    </source>
</evidence>
<dbReference type="AlphaFoldDB" id="A0A554VS35"/>
<gene>
    <name evidence="8" type="primary">bglX</name>
    <name evidence="8" type="ORF">FOF46_00470</name>
</gene>
<dbReference type="Gene3D" id="3.20.20.300">
    <property type="entry name" value="Glycoside hydrolase, family 3, N-terminal domain"/>
    <property type="match status" value="1"/>
</dbReference>
<sequence length="755" mass="84103">MKNYLALACIFCYLLSSCTNEPSPKNTFISEVDTIESKIDSILLKMTLEEKIGQTAQRGKSSRVKELPVELKDAVKRGEIGSFLNIMNKDDAKELQRIAMEESPNKIPLIFARDVIHGFKTIFPIPLGQAASFDPNLVQKGARISAIEASTYGIRWTFAPMLDISRDPRWGRIAESAGEDPYLTSIMGEAYIKGFQGDDLSSSTSLAACAKHFVGYGAAEGGRDYNTANINEFSLHNSYLKPFKKAVKTNVATLMTGFNEVNGIPASGNEYLLKEVLRDQWNFDGFVVSDWNSIIEMIPHGFAEDEAGAAEKAANAMLDMEMTSTSYQDNMKDLIEVGKFSEDKLDEMVRNILRIKFRLGLFDNPYFKPESDVLYAKDHLDAAKEAAEKSMVLLKNENQILPLDTKKSLAIIGPLADAPHDQLGTWTFDGEKTHTVTPLTSFKENHKNPILYSEGLSYSRDKSNKGFNDAVKIAQNSDVIVFFGGEEAILSGEAHSRANLNLPGEQEQLIYELHKTGKPIVLVLMAGRPITLGNIIDKVDAILFAWHPGTMGGPAILDILTGKTSPSGRLPITWPKEVGQIPIHYNHKNTGRPTIPEEFVQMDSIPIGAWQSSLGNTSHYLDVGYLPQYPFGYGLTYSNFKYSDVKILSNETKENGPIIVNAKITNTGNVKATEVVQLYFRDMVGSITRPVKELMRFKKVELEPGTSKIIDFVFTKDDISFYGLDKKWITEPGKFKLWVAQHALDNTHELEFIIE</sequence>
<dbReference type="InterPro" id="IPR051915">
    <property type="entry name" value="Cellulose_Degrad_GH3"/>
</dbReference>
<evidence type="ECO:0000256" key="2">
    <source>
        <dbReference type="ARBA" id="ARBA00005336"/>
    </source>
</evidence>
<comment type="caution">
    <text evidence="8">The sequence shown here is derived from an EMBL/GenBank/DDBJ whole genome shotgun (WGS) entry which is preliminary data.</text>
</comment>
<dbReference type="Proteomes" id="UP000318833">
    <property type="component" value="Unassembled WGS sequence"/>
</dbReference>
<dbReference type="EMBL" id="VLNR01000001">
    <property type="protein sequence ID" value="TSE11490.1"/>
    <property type="molecule type" value="Genomic_DNA"/>
</dbReference>
<dbReference type="SMART" id="SM01217">
    <property type="entry name" value="Fn3_like"/>
    <property type="match status" value="1"/>
</dbReference>
<keyword evidence="4" id="KW-0732">Signal</keyword>
<dbReference type="EC" id="3.2.1.21" evidence="3"/>
<dbReference type="FunFam" id="3.20.20.300:FF:000005">
    <property type="entry name" value="Periplasmic beta-glucosidase"/>
    <property type="match status" value="1"/>
</dbReference>
<protein>
    <recommendedName>
        <fullName evidence="3">beta-glucosidase</fullName>
        <ecNumber evidence="3">3.2.1.21</ecNumber>
    </recommendedName>
</protein>
<dbReference type="RefSeq" id="WP_143915093.1">
    <property type="nucleotide sequence ID" value="NZ_CANMIK010000004.1"/>
</dbReference>
<dbReference type="InterPro" id="IPR001764">
    <property type="entry name" value="Glyco_hydro_3_N"/>
</dbReference>
<feature type="domain" description="Fibronectin type III-like" evidence="7">
    <location>
        <begin position="674"/>
        <end position="743"/>
    </location>
</feature>
<dbReference type="PRINTS" id="PR00133">
    <property type="entry name" value="GLHYDRLASE3"/>
</dbReference>
<dbReference type="Pfam" id="PF14310">
    <property type="entry name" value="Fn3-like"/>
    <property type="match status" value="1"/>
</dbReference>
<dbReference type="Gene3D" id="3.40.50.1700">
    <property type="entry name" value="Glycoside hydrolase family 3 C-terminal domain"/>
    <property type="match status" value="1"/>
</dbReference>
<evidence type="ECO:0000256" key="6">
    <source>
        <dbReference type="ARBA" id="ARBA00023295"/>
    </source>
</evidence>
<organism evidence="8 9">
    <name type="scientific">Aquimarina algiphila</name>
    <dbReference type="NCBI Taxonomy" id="2047982"/>
    <lineage>
        <taxon>Bacteria</taxon>
        <taxon>Pseudomonadati</taxon>
        <taxon>Bacteroidota</taxon>
        <taxon>Flavobacteriia</taxon>
        <taxon>Flavobacteriales</taxon>
        <taxon>Flavobacteriaceae</taxon>
        <taxon>Aquimarina</taxon>
    </lineage>
</organism>
<name>A0A554VS35_9FLAO</name>
<evidence type="ECO:0000313" key="9">
    <source>
        <dbReference type="Proteomes" id="UP000318833"/>
    </source>
</evidence>
<dbReference type="GO" id="GO:0009251">
    <property type="term" value="P:glucan catabolic process"/>
    <property type="evidence" value="ECO:0007669"/>
    <property type="project" value="TreeGrafter"/>
</dbReference>
<comment type="catalytic activity">
    <reaction evidence="1">
        <text>Hydrolysis of terminal, non-reducing beta-D-glucosyl residues with release of beta-D-glucose.</text>
        <dbReference type="EC" id="3.2.1.21"/>
    </reaction>
</comment>
<keyword evidence="6 8" id="KW-0326">Glycosidase</keyword>
<accession>A0A554VS35</accession>
<evidence type="ECO:0000256" key="3">
    <source>
        <dbReference type="ARBA" id="ARBA00012744"/>
    </source>
</evidence>
<dbReference type="InterPro" id="IPR026891">
    <property type="entry name" value="Fn3-like"/>
</dbReference>
<dbReference type="SUPFAM" id="SSF51445">
    <property type="entry name" value="(Trans)glycosidases"/>
    <property type="match status" value="1"/>
</dbReference>
<dbReference type="InterPro" id="IPR013783">
    <property type="entry name" value="Ig-like_fold"/>
</dbReference>
<dbReference type="NCBIfam" id="NF011678">
    <property type="entry name" value="PRK15098.1"/>
    <property type="match status" value="1"/>
</dbReference>
<evidence type="ECO:0000256" key="5">
    <source>
        <dbReference type="ARBA" id="ARBA00022801"/>
    </source>
</evidence>
<dbReference type="InterPro" id="IPR036881">
    <property type="entry name" value="Glyco_hydro_3_C_sf"/>
</dbReference>
<dbReference type="PROSITE" id="PS51257">
    <property type="entry name" value="PROKAR_LIPOPROTEIN"/>
    <property type="match status" value="1"/>
</dbReference>
<proteinExistence type="inferred from homology"/>
<keyword evidence="5 8" id="KW-0378">Hydrolase</keyword>
<evidence type="ECO:0000259" key="7">
    <source>
        <dbReference type="SMART" id="SM01217"/>
    </source>
</evidence>
<comment type="similarity">
    <text evidence="2">Belongs to the glycosyl hydrolase 3 family.</text>
</comment>
<dbReference type="Pfam" id="PF00933">
    <property type="entry name" value="Glyco_hydro_3"/>
    <property type="match status" value="1"/>
</dbReference>
<dbReference type="InterPro" id="IPR036962">
    <property type="entry name" value="Glyco_hydro_3_N_sf"/>
</dbReference>
<dbReference type="Pfam" id="PF01915">
    <property type="entry name" value="Glyco_hydro_3_C"/>
    <property type="match status" value="1"/>
</dbReference>
<evidence type="ECO:0000313" key="8">
    <source>
        <dbReference type="EMBL" id="TSE11490.1"/>
    </source>
</evidence>
<dbReference type="InterPro" id="IPR017853">
    <property type="entry name" value="GH"/>
</dbReference>
<dbReference type="Gene3D" id="2.60.40.10">
    <property type="entry name" value="Immunoglobulins"/>
    <property type="match status" value="1"/>
</dbReference>
<dbReference type="OrthoDB" id="9805821at2"/>
<dbReference type="PANTHER" id="PTHR30620:SF16">
    <property type="entry name" value="LYSOSOMAL BETA GLUCOSIDASE"/>
    <property type="match status" value="1"/>
</dbReference>
<dbReference type="InterPro" id="IPR002772">
    <property type="entry name" value="Glyco_hydro_3_C"/>
</dbReference>
<dbReference type="GO" id="GO:0008422">
    <property type="term" value="F:beta-glucosidase activity"/>
    <property type="evidence" value="ECO:0007669"/>
    <property type="project" value="UniProtKB-EC"/>
</dbReference>
<evidence type="ECO:0000256" key="1">
    <source>
        <dbReference type="ARBA" id="ARBA00000448"/>
    </source>
</evidence>
<dbReference type="FunFam" id="2.60.40.10:FF:000495">
    <property type="entry name" value="Periplasmic beta-glucosidase"/>
    <property type="match status" value="1"/>
</dbReference>
<reference evidence="8 9" key="1">
    <citation type="submission" date="2019-07" db="EMBL/GenBank/DDBJ databases">
        <title>The draft genome sequence of Aquimarina algiphila M91.</title>
        <authorList>
            <person name="Meng X."/>
        </authorList>
    </citation>
    <scope>NUCLEOTIDE SEQUENCE [LARGE SCALE GENOMIC DNA]</scope>
    <source>
        <strain evidence="8 9">M91</strain>
    </source>
</reference>
<dbReference type="SUPFAM" id="SSF52279">
    <property type="entry name" value="Beta-D-glucan exohydrolase, C-terminal domain"/>
    <property type="match status" value="1"/>
</dbReference>
<keyword evidence="9" id="KW-1185">Reference proteome</keyword>